<accession>G4TBS3</accession>
<evidence type="ECO:0000313" key="4">
    <source>
        <dbReference type="EMBL" id="CCA68766.1"/>
    </source>
</evidence>
<protein>
    <recommendedName>
        <fullName evidence="3">Nephrocystin 3-like N-terminal domain-containing protein</fullName>
    </recommendedName>
</protein>
<dbReference type="SUPFAM" id="SSF52540">
    <property type="entry name" value="P-loop containing nucleoside triphosphate hydrolases"/>
    <property type="match status" value="1"/>
</dbReference>
<dbReference type="Gene3D" id="3.40.50.300">
    <property type="entry name" value="P-loop containing nucleotide triphosphate hydrolases"/>
    <property type="match status" value="1"/>
</dbReference>
<evidence type="ECO:0000259" key="3">
    <source>
        <dbReference type="Pfam" id="PF24883"/>
    </source>
</evidence>
<keyword evidence="5" id="KW-1185">Reference proteome</keyword>
<dbReference type="Proteomes" id="UP000007148">
    <property type="component" value="Unassembled WGS sequence"/>
</dbReference>
<feature type="region of interest" description="Disordered" evidence="2">
    <location>
        <begin position="1"/>
        <end position="63"/>
    </location>
</feature>
<dbReference type="PANTHER" id="PTHR10039:SF17">
    <property type="entry name" value="FUNGAL STAND N-TERMINAL GOODBYE DOMAIN-CONTAINING PROTEIN-RELATED"/>
    <property type="match status" value="1"/>
</dbReference>
<dbReference type="EMBL" id="CAFZ01000040">
    <property type="protein sequence ID" value="CCA68766.1"/>
    <property type="molecule type" value="Genomic_DNA"/>
</dbReference>
<gene>
    <name evidence="4" type="ORF">PIIN_02628</name>
</gene>
<sequence length="634" mass="70244">MTLVQKLEGLFHRRKKSKTTPAESGSNTPDDGSSTLVGATPVDATKKPNKPQNETEKDSPAVSGSDAWIGRGILFLKLTKDVSEASEILAPLKAACGATVTLLESIQAVGENKDAWRELVISIKRHLSTLNQQLDRIGDPHLSQGMETAFTVPVVEYQETLQTILAKVFEEANITEADLTENKGNIKRLATRIGTTRIEAIIINRFSARLKESNDLLVTSLQLYIAKETGEMKETLGQVYSLLVTSSVVTENFRHGNQHARCLEGTRDGIIQELDQWARMVDQDRRICFVEDIAGVGKSTLAKEMVSRWEEDGLIAARFFFCRGQFGASNAGDVVRHLATDLARTFRPLRKPIYAALQDATLLTKPFATRWRLLVEQPLQLLDGSYVIVLDALDECSEDGPTDNRTDTRENLLEAIIQTFSHSSNIRVLVTASSTDDIVSTLDAPFTHSIKLLSTPQQRDANTADLRRFIEHQFSRIRTWRYTPAQVDALIERSENSFLFASTACAMLRRSLARSALLTELITSSQTVGLDGLYLEVLKRSAPDAPSRQAVAHVLEAIITAPQPPTLADLINQLSDVEDVSGLLHALSSVVHSDGMDDPIWIMHATFRDFLLDPTRALDFAVHIRLLPEEPILT</sequence>
<dbReference type="PANTHER" id="PTHR10039">
    <property type="entry name" value="AMELOGENIN"/>
    <property type="match status" value="1"/>
</dbReference>
<dbReference type="InterPro" id="IPR056884">
    <property type="entry name" value="NPHP3-like_N"/>
</dbReference>
<dbReference type="InterPro" id="IPR027417">
    <property type="entry name" value="P-loop_NTPase"/>
</dbReference>
<name>G4TBS3_SERID</name>
<keyword evidence="1" id="KW-0677">Repeat</keyword>
<dbReference type="InParanoid" id="G4TBS3"/>
<reference evidence="4 5" key="1">
    <citation type="journal article" date="2011" name="PLoS Pathog.">
        <title>Endophytic Life Strategies Decoded by Genome and Transcriptome Analyses of the Mutualistic Root Symbiont Piriformospora indica.</title>
        <authorList>
            <person name="Zuccaro A."/>
            <person name="Lahrmann U."/>
            <person name="Guldener U."/>
            <person name="Langen G."/>
            <person name="Pfiffi S."/>
            <person name="Biedenkopf D."/>
            <person name="Wong P."/>
            <person name="Samans B."/>
            <person name="Grimm C."/>
            <person name="Basiewicz M."/>
            <person name="Murat C."/>
            <person name="Martin F."/>
            <person name="Kogel K.H."/>
        </authorList>
    </citation>
    <scope>NUCLEOTIDE SEQUENCE [LARGE SCALE GENOMIC DNA]</scope>
    <source>
        <strain evidence="4 5">DSM 11827</strain>
    </source>
</reference>
<comment type="caution">
    <text evidence="4">The sequence shown here is derived from an EMBL/GenBank/DDBJ whole genome shotgun (WGS) entry which is preliminary data.</text>
</comment>
<feature type="compositionally biased region" description="Polar residues" evidence="2">
    <location>
        <begin position="19"/>
        <end position="37"/>
    </location>
</feature>
<evidence type="ECO:0000256" key="1">
    <source>
        <dbReference type="ARBA" id="ARBA00022737"/>
    </source>
</evidence>
<dbReference type="Pfam" id="PF24883">
    <property type="entry name" value="NPHP3_N"/>
    <property type="match status" value="1"/>
</dbReference>
<evidence type="ECO:0000256" key="2">
    <source>
        <dbReference type="SAM" id="MobiDB-lite"/>
    </source>
</evidence>
<organism evidence="4 5">
    <name type="scientific">Serendipita indica (strain DSM 11827)</name>
    <name type="common">Root endophyte fungus</name>
    <name type="synonym">Piriformospora indica</name>
    <dbReference type="NCBI Taxonomy" id="1109443"/>
    <lineage>
        <taxon>Eukaryota</taxon>
        <taxon>Fungi</taxon>
        <taxon>Dikarya</taxon>
        <taxon>Basidiomycota</taxon>
        <taxon>Agaricomycotina</taxon>
        <taxon>Agaricomycetes</taxon>
        <taxon>Sebacinales</taxon>
        <taxon>Serendipitaceae</taxon>
        <taxon>Serendipita</taxon>
    </lineage>
</organism>
<dbReference type="HOGENOM" id="CLU_480285_0_0_1"/>
<feature type="domain" description="Nephrocystin 3-like N-terminal" evidence="3">
    <location>
        <begin position="274"/>
        <end position="431"/>
    </location>
</feature>
<dbReference type="OrthoDB" id="4760524at2759"/>
<evidence type="ECO:0000313" key="5">
    <source>
        <dbReference type="Proteomes" id="UP000007148"/>
    </source>
</evidence>
<dbReference type="AlphaFoldDB" id="G4TBS3"/>
<proteinExistence type="predicted"/>
<dbReference type="OMA" id="NIMRIVK"/>